<dbReference type="PANTHER" id="PTHR45138:SF9">
    <property type="entry name" value="DIGUANYLATE CYCLASE DGCM-RELATED"/>
    <property type="match status" value="1"/>
</dbReference>
<keyword evidence="7" id="KW-1185">Reference proteome</keyword>
<feature type="transmembrane region" description="Helical" evidence="4">
    <location>
        <begin position="286"/>
        <end position="310"/>
    </location>
</feature>
<dbReference type="InterPro" id="IPR043128">
    <property type="entry name" value="Rev_trsase/Diguanyl_cyclase"/>
</dbReference>
<dbReference type="PANTHER" id="PTHR45138">
    <property type="entry name" value="REGULATORY COMPONENTS OF SENSORY TRANSDUCTION SYSTEM"/>
    <property type="match status" value="1"/>
</dbReference>
<dbReference type="InterPro" id="IPR050469">
    <property type="entry name" value="Diguanylate_Cyclase"/>
</dbReference>
<dbReference type="SMART" id="SM00267">
    <property type="entry name" value="GGDEF"/>
    <property type="match status" value="1"/>
</dbReference>
<evidence type="ECO:0000256" key="4">
    <source>
        <dbReference type="SAM" id="Phobius"/>
    </source>
</evidence>
<dbReference type="EC" id="2.7.7.65" evidence="1"/>
<keyword evidence="4" id="KW-0472">Membrane</keyword>
<evidence type="ECO:0000256" key="2">
    <source>
        <dbReference type="ARBA" id="ARBA00034247"/>
    </source>
</evidence>
<evidence type="ECO:0000256" key="1">
    <source>
        <dbReference type="ARBA" id="ARBA00012528"/>
    </source>
</evidence>
<dbReference type="NCBIfam" id="TIGR00254">
    <property type="entry name" value="GGDEF"/>
    <property type="match status" value="1"/>
</dbReference>
<keyword evidence="6" id="KW-0548">Nucleotidyltransferase</keyword>
<dbReference type="Proteomes" id="UP001431221">
    <property type="component" value="Unassembled WGS sequence"/>
</dbReference>
<feature type="domain" description="GGDEF" evidence="5">
    <location>
        <begin position="414"/>
        <end position="547"/>
    </location>
</feature>
<dbReference type="CDD" id="cd01949">
    <property type="entry name" value="GGDEF"/>
    <property type="match status" value="1"/>
</dbReference>
<dbReference type="PROSITE" id="PS50887">
    <property type="entry name" value="GGDEF"/>
    <property type="match status" value="1"/>
</dbReference>
<keyword evidence="4" id="KW-1133">Transmembrane helix</keyword>
<dbReference type="GO" id="GO:0052621">
    <property type="term" value="F:diguanylate cyclase activity"/>
    <property type="evidence" value="ECO:0007669"/>
    <property type="project" value="UniProtKB-EC"/>
</dbReference>
<dbReference type="InterPro" id="IPR029787">
    <property type="entry name" value="Nucleotide_cyclase"/>
</dbReference>
<keyword evidence="4" id="KW-0812">Transmembrane</keyword>
<protein>
    <recommendedName>
        <fullName evidence="1">diguanylate cyclase</fullName>
        <ecNumber evidence="1">2.7.7.65</ecNumber>
    </recommendedName>
</protein>
<keyword evidence="3" id="KW-0175">Coiled coil</keyword>
<dbReference type="InterPro" id="IPR000160">
    <property type="entry name" value="GGDEF_dom"/>
</dbReference>
<gene>
    <name evidence="6" type="ORF">M0H32_20385</name>
</gene>
<reference evidence="6" key="1">
    <citation type="submission" date="2022-04" db="EMBL/GenBank/DDBJ databases">
        <title>Roseibium sp. CAU 1639 isolated from mud.</title>
        <authorList>
            <person name="Kim W."/>
        </authorList>
    </citation>
    <scope>NUCLEOTIDE SEQUENCE</scope>
    <source>
        <strain evidence="6">CAU 1639</strain>
    </source>
</reference>
<evidence type="ECO:0000259" key="5">
    <source>
        <dbReference type="PROSITE" id="PS50887"/>
    </source>
</evidence>
<proteinExistence type="predicted"/>
<keyword evidence="6" id="KW-0808">Transferase</keyword>
<dbReference type="Pfam" id="PF00990">
    <property type="entry name" value="GGDEF"/>
    <property type="match status" value="1"/>
</dbReference>
<sequence>MKLKHLLSLMFVLMSAVPLFLGLQYLNNHFGKYSREQYVEHLSAMSAIAEQRIQSAIERIRDNSALISSRTQLRLSLDQWTRTGEVRHRAKIAKIIHDAKQGLSHLREIRIYDAAGRLVVSTLEAEPQTAELQTKPEKIEVSLAANDGYTVAISREPLILDHTTVGYVEAQFFADFINALARDRTGLGETGEWLVAVRAENGDALFAVPLKYDSAAAFKRRVSKDRHDVPIIQAMLGNEIVLDHAPDYREEPVLASTRYLPELDWGLVAKVSEAEVNELVTRNQSLIYVAEFVIVLLAIAVGVVLAFYIARPIEKLRAYTALASKGSLEEPHLERAGWKEARDLADHFTFMIKALRELNENLQAQVAERTQALNEANKKLEKLASEDPLTGLYNRRLFDIRLSEEFDRATRYRHDLAAAMLDLDHFKKINDRFGHAAGDEVLSKVGSFLKASARASDVVARVGGEEFCLLLPEGSKSGAMAFLERIRAEIEALQFSTANGQFTVTCSIGLACLDSTTETEQTLIERADVALYQAKKTGRNRIVQSTQKASTVSEFPKTA</sequence>
<dbReference type="EMBL" id="JALNMJ010000016">
    <property type="protein sequence ID" value="MCK7614533.1"/>
    <property type="molecule type" value="Genomic_DNA"/>
</dbReference>
<comment type="caution">
    <text evidence="6">The sequence shown here is derived from an EMBL/GenBank/DDBJ whole genome shotgun (WGS) entry which is preliminary data.</text>
</comment>
<comment type="catalytic activity">
    <reaction evidence="2">
        <text>2 GTP = 3',3'-c-di-GMP + 2 diphosphate</text>
        <dbReference type="Rhea" id="RHEA:24898"/>
        <dbReference type="ChEBI" id="CHEBI:33019"/>
        <dbReference type="ChEBI" id="CHEBI:37565"/>
        <dbReference type="ChEBI" id="CHEBI:58805"/>
        <dbReference type="EC" id="2.7.7.65"/>
    </reaction>
</comment>
<evidence type="ECO:0000313" key="7">
    <source>
        <dbReference type="Proteomes" id="UP001431221"/>
    </source>
</evidence>
<name>A0ABT0H0B9_9HYPH</name>
<evidence type="ECO:0000256" key="3">
    <source>
        <dbReference type="SAM" id="Coils"/>
    </source>
</evidence>
<dbReference type="SUPFAM" id="SSF55073">
    <property type="entry name" value="Nucleotide cyclase"/>
    <property type="match status" value="1"/>
</dbReference>
<feature type="coiled-coil region" evidence="3">
    <location>
        <begin position="352"/>
        <end position="386"/>
    </location>
</feature>
<dbReference type="Gene3D" id="6.10.340.10">
    <property type="match status" value="1"/>
</dbReference>
<evidence type="ECO:0000313" key="6">
    <source>
        <dbReference type="EMBL" id="MCK7614533.1"/>
    </source>
</evidence>
<dbReference type="Gene3D" id="3.30.70.270">
    <property type="match status" value="1"/>
</dbReference>
<dbReference type="RefSeq" id="WP_248157156.1">
    <property type="nucleotide sequence ID" value="NZ_JALNMJ010000016.1"/>
</dbReference>
<accession>A0ABT0H0B9</accession>
<organism evidence="6 7">
    <name type="scientific">Roseibium sediminicola</name>
    <dbReference type="NCBI Taxonomy" id="2933272"/>
    <lineage>
        <taxon>Bacteria</taxon>
        <taxon>Pseudomonadati</taxon>
        <taxon>Pseudomonadota</taxon>
        <taxon>Alphaproteobacteria</taxon>
        <taxon>Hyphomicrobiales</taxon>
        <taxon>Stappiaceae</taxon>
        <taxon>Roseibium</taxon>
    </lineage>
</organism>